<comment type="caution">
    <text evidence="3">The sequence shown here is derived from an EMBL/GenBank/DDBJ whole genome shotgun (WGS) entry which is preliminary data.</text>
</comment>
<dbReference type="InterPro" id="IPR040361">
    <property type="entry name" value="TPD1"/>
</dbReference>
<sequence>MGRFQSAAAAVVVSLLLLFLATDGMYTTSPCSSSCRPPPDLPYNCKYDVDISQEDEGPVPDDPFGRRTFSVEIMNTSVSGKVLSNVTVSRAVDPRPNDFRHISESECLVNDGDPMTSAQTMVMFKYQSEAGQYPLAVTSASC</sequence>
<evidence type="ECO:0000256" key="2">
    <source>
        <dbReference type="SAM" id="SignalP"/>
    </source>
</evidence>
<dbReference type="EMBL" id="CM029053">
    <property type="protein sequence ID" value="KAG2553630.1"/>
    <property type="molecule type" value="Genomic_DNA"/>
</dbReference>
<dbReference type="AlphaFoldDB" id="A0A8T0NVZ3"/>
<dbReference type="Pfam" id="PF24068">
    <property type="entry name" value="TPD1_C"/>
    <property type="match status" value="1"/>
</dbReference>
<keyword evidence="4" id="KW-1185">Reference proteome</keyword>
<reference evidence="3" key="1">
    <citation type="submission" date="2020-05" db="EMBL/GenBank/DDBJ databases">
        <title>WGS assembly of Panicum virgatum.</title>
        <authorList>
            <person name="Lovell J.T."/>
            <person name="Jenkins J."/>
            <person name="Shu S."/>
            <person name="Juenger T.E."/>
            <person name="Schmutz J."/>
        </authorList>
    </citation>
    <scope>NUCLEOTIDE SEQUENCE</scope>
    <source>
        <strain evidence="3">AP13</strain>
    </source>
</reference>
<evidence type="ECO:0000313" key="3">
    <source>
        <dbReference type="EMBL" id="KAG2553630.1"/>
    </source>
</evidence>
<feature type="chain" id="PRO_5035740798" evidence="2">
    <location>
        <begin position="25"/>
        <end position="142"/>
    </location>
</feature>
<protein>
    <submittedName>
        <fullName evidence="3">Uncharacterized protein</fullName>
    </submittedName>
</protein>
<accession>A0A8T0NVZ3</accession>
<feature type="signal peptide" evidence="2">
    <location>
        <begin position="1"/>
        <end position="24"/>
    </location>
</feature>
<proteinExistence type="predicted"/>
<keyword evidence="1 2" id="KW-0732">Signal</keyword>
<organism evidence="3 4">
    <name type="scientific">Panicum virgatum</name>
    <name type="common">Blackwell switchgrass</name>
    <dbReference type="NCBI Taxonomy" id="38727"/>
    <lineage>
        <taxon>Eukaryota</taxon>
        <taxon>Viridiplantae</taxon>
        <taxon>Streptophyta</taxon>
        <taxon>Embryophyta</taxon>
        <taxon>Tracheophyta</taxon>
        <taxon>Spermatophyta</taxon>
        <taxon>Magnoliopsida</taxon>
        <taxon>Liliopsida</taxon>
        <taxon>Poales</taxon>
        <taxon>Poaceae</taxon>
        <taxon>PACMAD clade</taxon>
        <taxon>Panicoideae</taxon>
        <taxon>Panicodae</taxon>
        <taxon>Paniceae</taxon>
        <taxon>Panicinae</taxon>
        <taxon>Panicum</taxon>
        <taxon>Panicum sect. Hiantes</taxon>
    </lineage>
</organism>
<evidence type="ECO:0000256" key="1">
    <source>
        <dbReference type="ARBA" id="ARBA00022729"/>
    </source>
</evidence>
<dbReference type="Proteomes" id="UP000823388">
    <property type="component" value="Chromosome 9K"/>
</dbReference>
<gene>
    <name evidence="3" type="ORF">PVAP13_9KG538000</name>
</gene>
<evidence type="ECO:0000313" key="4">
    <source>
        <dbReference type="Proteomes" id="UP000823388"/>
    </source>
</evidence>
<name>A0A8T0NVZ3_PANVG</name>